<evidence type="ECO:0000313" key="2">
    <source>
        <dbReference type="Proteomes" id="UP000285768"/>
    </source>
</evidence>
<accession>A0ABX5QFV0</accession>
<evidence type="ECO:0008006" key="3">
    <source>
        <dbReference type="Google" id="ProtNLM"/>
    </source>
</evidence>
<gene>
    <name evidence="1" type="ORF">Leucomu_08120</name>
</gene>
<dbReference type="EMBL" id="CP035037">
    <property type="protein sequence ID" value="QAB17883.1"/>
    <property type="molecule type" value="Genomic_DNA"/>
</dbReference>
<evidence type="ECO:0000313" key="1">
    <source>
        <dbReference type="EMBL" id="QAB17883.1"/>
    </source>
</evidence>
<protein>
    <recommendedName>
        <fullName evidence="3">DNA-binding protein</fullName>
    </recommendedName>
</protein>
<dbReference type="RefSeq" id="WP_128386891.1">
    <property type="nucleotide sequence ID" value="NZ_CP035037.1"/>
</dbReference>
<dbReference type="Proteomes" id="UP000285768">
    <property type="component" value="Chromosome"/>
</dbReference>
<sequence>MSIAHLPAELPRSRRDLAGAPLRPSRDRLTALITQLDDDRLDIAEELLADILAHQQADLRGLTGAEMSVLARLDVSEGELRRPTSLPATRRSRLWERQLAELSVTVGEAAETLGVTPARVRQRCAAGTLLAQRRSDGWRLPSFQFPDGRELPGWSIVAAAIPAGTPLALVERVLTSPAMRLRVDDEELAPFEWLAQGGDPALAAAAVDDALNRLP</sequence>
<reference evidence="1 2" key="1">
    <citation type="submission" date="2019-01" db="EMBL/GenBank/DDBJ databases">
        <title>Leucobacter muris sp. nov. isolated from the nose of a laboratory mouse.</title>
        <authorList>
            <person name="Benga L."/>
            <person name="Sproeer C."/>
            <person name="Schumann P."/>
            <person name="Verbarg S."/>
            <person name="Bunk B."/>
            <person name="Engelhardt E."/>
            <person name="Benten P.M."/>
            <person name="Sager M."/>
        </authorList>
    </citation>
    <scope>NUCLEOTIDE SEQUENCE [LARGE SCALE GENOMIC DNA]</scope>
    <source>
        <strain evidence="1 2">DSM 101948</strain>
    </source>
</reference>
<organism evidence="1 2">
    <name type="scientific">Leucobacter muris</name>
    <dbReference type="NCBI Taxonomy" id="1935379"/>
    <lineage>
        <taxon>Bacteria</taxon>
        <taxon>Bacillati</taxon>
        <taxon>Actinomycetota</taxon>
        <taxon>Actinomycetes</taxon>
        <taxon>Micrococcales</taxon>
        <taxon>Microbacteriaceae</taxon>
        <taxon>Leucobacter</taxon>
    </lineage>
</organism>
<name>A0ABX5QFV0_9MICO</name>
<proteinExistence type="predicted"/>
<keyword evidence="2" id="KW-1185">Reference proteome</keyword>